<evidence type="ECO:0000256" key="6">
    <source>
        <dbReference type="ARBA" id="ARBA00022519"/>
    </source>
</evidence>
<organism evidence="13 14">
    <name type="scientific">Gordonia caeni</name>
    <dbReference type="NCBI Taxonomy" id="1007097"/>
    <lineage>
        <taxon>Bacteria</taxon>
        <taxon>Bacillati</taxon>
        <taxon>Actinomycetota</taxon>
        <taxon>Actinomycetes</taxon>
        <taxon>Mycobacteriales</taxon>
        <taxon>Gordoniaceae</taxon>
        <taxon>Gordonia</taxon>
    </lineage>
</organism>
<evidence type="ECO:0000256" key="9">
    <source>
        <dbReference type="ARBA" id="ARBA00023136"/>
    </source>
</evidence>
<keyword evidence="10" id="KW-0046">Antibiotic resistance</keyword>
<dbReference type="InterPro" id="IPR045324">
    <property type="entry name" value="Small_multidrug_res"/>
</dbReference>
<dbReference type="PANTHER" id="PTHR30561:SF2">
    <property type="entry name" value="SPERMIDINE EXPORT PROTEIN MDTJ"/>
    <property type="match status" value="1"/>
</dbReference>
<keyword evidence="14" id="KW-1185">Reference proteome</keyword>
<keyword evidence="5" id="KW-1003">Cell membrane</keyword>
<feature type="transmembrane region" description="Helical" evidence="12">
    <location>
        <begin position="83"/>
        <end position="101"/>
    </location>
</feature>
<sequence>MSRKWVLLACAIAAEVAGTLALRATVDRPALAAVVVVGYAAAYYLLALALRAGMSLGAAYGIWGALGVALVTLLGTVVFGETLSTVALLGIGVIIAGVVLVETGARPVILDEPTDTGPEVTR</sequence>
<name>A0ABP7NYB9_9ACTN</name>
<keyword evidence="8 12" id="KW-1133">Transmembrane helix</keyword>
<protein>
    <recommendedName>
        <fullName evidence="4">Spermidine export protein MdtJ</fullName>
    </recommendedName>
</protein>
<evidence type="ECO:0000256" key="1">
    <source>
        <dbReference type="ARBA" id="ARBA00004429"/>
    </source>
</evidence>
<evidence type="ECO:0000256" key="3">
    <source>
        <dbReference type="ARBA" id="ARBA00011358"/>
    </source>
</evidence>
<evidence type="ECO:0000256" key="5">
    <source>
        <dbReference type="ARBA" id="ARBA00022475"/>
    </source>
</evidence>
<dbReference type="SUPFAM" id="SSF103481">
    <property type="entry name" value="Multidrug resistance efflux transporter EmrE"/>
    <property type="match status" value="1"/>
</dbReference>
<comment type="subcellular location">
    <subcellularLocation>
        <location evidence="1">Cell inner membrane</location>
        <topology evidence="1">Multi-pass membrane protein</topology>
    </subcellularLocation>
    <subcellularLocation>
        <location evidence="11">Cell membrane</location>
        <topology evidence="11">Multi-pass membrane protein</topology>
    </subcellularLocation>
</comment>
<evidence type="ECO:0000256" key="8">
    <source>
        <dbReference type="ARBA" id="ARBA00022989"/>
    </source>
</evidence>
<evidence type="ECO:0000256" key="4">
    <source>
        <dbReference type="ARBA" id="ARBA00021112"/>
    </source>
</evidence>
<dbReference type="InterPro" id="IPR000390">
    <property type="entry name" value="Small_drug/metabolite_transptr"/>
</dbReference>
<proteinExistence type="inferred from homology"/>
<dbReference type="Pfam" id="PF00893">
    <property type="entry name" value="Multi_Drug_Res"/>
    <property type="match status" value="1"/>
</dbReference>
<dbReference type="PANTHER" id="PTHR30561">
    <property type="entry name" value="SMR FAMILY PROTON-DEPENDENT DRUG EFFLUX TRANSPORTER SUGE"/>
    <property type="match status" value="1"/>
</dbReference>
<evidence type="ECO:0000256" key="2">
    <source>
        <dbReference type="ARBA" id="ARBA00007822"/>
    </source>
</evidence>
<dbReference type="Gene3D" id="1.10.3730.20">
    <property type="match status" value="1"/>
</dbReference>
<feature type="transmembrane region" description="Helical" evidence="12">
    <location>
        <begin position="31"/>
        <end position="50"/>
    </location>
</feature>
<keyword evidence="9 12" id="KW-0472">Membrane</keyword>
<evidence type="ECO:0000256" key="12">
    <source>
        <dbReference type="SAM" id="Phobius"/>
    </source>
</evidence>
<comment type="similarity">
    <text evidence="2">Belongs to the drug/metabolite transporter (DMT) superfamily. Small multidrug resistance (SMR) (TC 2.A.7.1) family. Mmr subfamily.</text>
</comment>
<evidence type="ECO:0000313" key="13">
    <source>
        <dbReference type="EMBL" id="GAA3956612.1"/>
    </source>
</evidence>
<dbReference type="InterPro" id="IPR037185">
    <property type="entry name" value="EmrE-like"/>
</dbReference>
<comment type="subunit">
    <text evidence="3">Forms a complex with MdtI.</text>
</comment>
<evidence type="ECO:0000256" key="10">
    <source>
        <dbReference type="ARBA" id="ARBA00023251"/>
    </source>
</evidence>
<reference evidence="14" key="1">
    <citation type="journal article" date="2019" name="Int. J. Syst. Evol. Microbiol.">
        <title>The Global Catalogue of Microorganisms (GCM) 10K type strain sequencing project: providing services to taxonomists for standard genome sequencing and annotation.</title>
        <authorList>
            <consortium name="The Broad Institute Genomics Platform"/>
            <consortium name="The Broad Institute Genome Sequencing Center for Infectious Disease"/>
            <person name="Wu L."/>
            <person name="Ma J."/>
        </authorList>
    </citation>
    <scope>NUCLEOTIDE SEQUENCE [LARGE SCALE GENOMIC DNA]</scope>
    <source>
        <strain evidence="14">JCM 16923</strain>
    </source>
</reference>
<evidence type="ECO:0000313" key="14">
    <source>
        <dbReference type="Proteomes" id="UP001418444"/>
    </source>
</evidence>
<dbReference type="Proteomes" id="UP001418444">
    <property type="component" value="Unassembled WGS sequence"/>
</dbReference>
<dbReference type="EMBL" id="BAAAZW010000004">
    <property type="protein sequence ID" value="GAA3956612.1"/>
    <property type="molecule type" value="Genomic_DNA"/>
</dbReference>
<dbReference type="RefSeq" id="WP_344782126.1">
    <property type="nucleotide sequence ID" value="NZ_BAAAZW010000004.1"/>
</dbReference>
<comment type="caution">
    <text evidence="13">The sequence shown here is derived from an EMBL/GenBank/DDBJ whole genome shotgun (WGS) entry which is preliminary data.</text>
</comment>
<evidence type="ECO:0000256" key="7">
    <source>
        <dbReference type="ARBA" id="ARBA00022692"/>
    </source>
</evidence>
<keyword evidence="6" id="KW-0997">Cell inner membrane</keyword>
<feature type="transmembrane region" description="Helical" evidence="12">
    <location>
        <begin position="57"/>
        <end position="77"/>
    </location>
</feature>
<keyword evidence="7 11" id="KW-0812">Transmembrane</keyword>
<evidence type="ECO:0000256" key="11">
    <source>
        <dbReference type="RuleBase" id="RU003942"/>
    </source>
</evidence>
<accession>A0ABP7NYB9</accession>
<gene>
    <name evidence="13" type="ORF">GCM10022231_14380</name>
</gene>